<dbReference type="InterPro" id="IPR036388">
    <property type="entry name" value="WH-like_DNA-bd_sf"/>
</dbReference>
<dbReference type="Pfam" id="PF00072">
    <property type="entry name" value="Response_reg"/>
    <property type="match status" value="1"/>
</dbReference>
<dbReference type="Gene3D" id="6.10.250.690">
    <property type="match status" value="1"/>
</dbReference>
<dbReference type="GO" id="GO:0005829">
    <property type="term" value="C:cytosol"/>
    <property type="evidence" value="ECO:0007669"/>
    <property type="project" value="TreeGrafter"/>
</dbReference>
<evidence type="ECO:0000256" key="1">
    <source>
        <dbReference type="ARBA" id="ARBA00022553"/>
    </source>
</evidence>
<dbReference type="Gene3D" id="3.40.50.2300">
    <property type="match status" value="1"/>
</dbReference>
<feature type="DNA-binding region" description="OmpR/PhoB-type" evidence="7">
    <location>
        <begin position="134"/>
        <end position="228"/>
    </location>
</feature>
<evidence type="ECO:0000313" key="11">
    <source>
        <dbReference type="Proteomes" id="UP000630923"/>
    </source>
</evidence>
<protein>
    <submittedName>
        <fullName evidence="10">DNA-binding response regulator</fullName>
    </submittedName>
</protein>
<dbReference type="SMART" id="SM00862">
    <property type="entry name" value="Trans_reg_C"/>
    <property type="match status" value="1"/>
</dbReference>
<evidence type="ECO:0000259" key="9">
    <source>
        <dbReference type="PROSITE" id="PS51755"/>
    </source>
</evidence>
<proteinExistence type="predicted"/>
<dbReference type="CDD" id="cd19934">
    <property type="entry name" value="REC_OmpR_EcPhoP-like"/>
    <property type="match status" value="1"/>
</dbReference>
<evidence type="ECO:0000259" key="8">
    <source>
        <dbReference type="PROSITE" id="PS50110"/>
    </source>
</evidence>
<dbReference type="Pfam" id="PF00486">
    <property type="entry name" value="Trans_reg_C"/>
    <property type="match status" value="1"/>
</dbReference>
<dbReference type="SUPFAM" id="SSF52172">
    <property type="entry name" value="CheY-like"/>
    <property type="match status" value="1"/>
</dbReference>
<accession>A0A919E622</accession>
<keyword evidence="5" id="KW-0804">Transcription</keyword>
<keyword evidence="3" id="KW-0805">Transcription regulation</keyword>
<evidence type="ECO:0000313" key="10">
    <source>
        <dbReference type="EMBL" id="GHF22742.1"/>
    </source>
</evidence>
<sequence>MGGKEVTRQDMRILIVEDDQDLAQQMAGGLTDAGYAVDVSEDGEDGHFLGDTEPYDAVILDLGLPVMDGASVLKKWRAAGKSMPVLILTARDSWTDKVEGLDAGADDYLTKPFIMEELLARLRALIRRSAGQTSSTLTCGPVLLDTRNGKVSVNGTAIKLTAQEFKLLSYMMHHEGKVVSRTELTEHIYDQDFDRDSNTIEVFVNRIRKKLGVPLIATVRGLGYRLEWVEENA</sequence>
<dbReference type="InterPro" id="IPR016032">
    <property type="entry name" value="Sig_transdc_resp-reg_C-effctor"/>
</dbReference>
<evidence type="ECO:0000256" key="5">
    <source>
        <dbReference type="ARBA" id="ARBA00023163"/>
    </source>
</evidence>
<name>A0A919E622_9PROT</name>
<dbReference type="InterPro" id="IPR001867">
    <property type="entry name" value="OmpR/PhoB-type_DNA-bd"/>
</dbReference>
<reference evidence="10" key="1">
    <citation type="journal article" date="2014" name="Int. J. Syst. Evol. Microbiol.">
        <title>Complete genome sequence of Corynebacterium casei LMG S-19264T (=DSM 44701T), isolated from a smear-ripened cheese.</title>
        <authorList>
            <consortium name="US DOE Joint Genome Institute (JGI-PGF)"/>
            <person name="Walter F."/>
            <person name="Albersmeier A."/>
            <person name="Kalinowski J."/>
            <person name="Ruckert C."/>
        </authorList>
    </citation>
    <scope>NUCLEOTIDE SEQUENCE</scope>
    <source>
        <strain evidence="10">KCTC 42590</strain>
    </source>
</reference>
<dbReference type="CDD" id="cd00383">
    <property type="entry name" value="trans_reg_C"/>
    <property type="match status" value="1"/>
</dbReference>
<dbReference type="SMART" id="SM00448">
    <property type="entry name" value="REC"/>
    <property type="match status" value="1"/>
</dbReference>
<evidence type="ECO:0000256" key="6">
    <source>
        <dbReference type="PROSITE-ProRule" id="PRU00169"/>
    </source>
</evidence>
<dbReference type="Proteomes" id="UP000630923">
    <property type="component" value="Unassembled WGS sequence"/>
</dbReference>
<dbReference type="EMBL" id="BNCI01000002">
    <property type="protein sequence ID" value="GHF22742.1"/>
    <property type="molecule type" value="Genomic_DNA"/>
</dbReference>
<evidence type="ECO:0000256" key="7">
    <source>
        <dbReference type="PROSITE-ProRule" id="PRU01091"/>
    </source>
</evidence>
<comment type="caution">
    <text evidence="10">The sequence shown here is derived from an EMBL/GenBank/DDBJ whole genome shotgun (WGS) entry which is preliminary data.</text>
</comment>
<dbReference type="GO" id="GO:0032993">
    <property type="term" value="C:protein-DNA complex"/>
    <property type="evidence" value="ECO:0007669"/>
    <property type="project" value="TreeGrafter"/>
</dbReference>
<dbReference type="InterPro" id="IPR011006">
    <property type="entry name" value="CheY-like_superfamily"/>
</dbReference>
<keyword evidence="2" id="KW-0902">Two-component regulatory system</keyword>
<dbReference type="InterPro" id="IPR039420">
    <property type="entry name" value="WalR-like"/>
</dbReference>
<keyword evidence="1 6" id="KW-0597">Phosphoprotein</keyword>
<dbReference type="InterPro" id="IPR001789">
    <property type="entry name" value="Sig_transdc_resp-reg_receiver"/>
</dbReference>
<dbReference type="GO" id="GO:0000156">
    <property type="term" value="F:phosphorelay response regulator activity"/>
    <property type="evidence" value="ECO:0007669"/>
    <property type="project" value="TreeGrafter"/>
</dbReference>
<gene>
    <name evidence="10" type="ORF">GCM10017044_16380</name>
</gene>
<organism evidence="10 11">
    <name type="scientific">Kordiimonas sediminis</name>
    <dbReference type="NCBI Taxonomy" id="1735581"/>
    <lineage>
        <taxon>Bacteria</taxon>
        <taxon>Pseudomonadati</taxon>
        <taxon>Pseudomonadota</taxon>
        <taxon>Alphaproteobacteria</taxon>
        <taxon>Kordiimonadales</taxon>
        <taxon>Kordiimonadaceae</taxon>
        <taxon>Kordiimonas</taxon>
    </lineage>
</organism>
<feature type="domain" description="OmpR/PhoB-type" evidence="9">
    <location>
        <begin position="134"/>
        <end position="228"/>
    </location>
</feature>
<dbReference type="PROSITE" id="PS50110">
    <property type="entry name" value="RESPONSE_REGULATORY"/>
    <property type="match status" value="1"/>
</dbReference>
<dbReference type="PROSITE" id="PS51755">
    <property type="entry name" value="OMPR_PHOB"/>
    <property type="match status" value="1"/>
</dbReference>
<dbReference type="PANTHER" id="PTHR48111">
    <property type="entry name" value="REGULATOR OF RPOS"/>
    <property type="match status" value="1"/>
</dbReference>
<keyword evidence="4 7" id="KW-0238">DNA-binding</keyword>
<dbReference type="SUPFAM" id="SSF46894">
    <property type="entry name" value="C-terminal effector domain of the bipartite response regulators"/>
    <property type="match status" value="1"/>
</dbReference>
<reference evidence="10" key="2">
    <citation type="submission" date="2020-09" db="EMBL/GenBank/DDBJ databases">
        <authorList>
            <person name="Sun Q."/>
            <person name="Kim S."/>
        </authorList>
    </citation>
    <scope>NUCLEOTIDE SEQUENCE</scope>
    <source>
        <strain evidence="10">KCTC 42590</strain>
    </source>
</reference>
<dbReference type="AlphaFoldDB" id="A0A919E622"/>
<dbReference type="PANTHER" id="PTHR48111:SF37">
    <property type="entry name" value="RESPONSE REGULATOR PROTEIN CARR"/>
    <property type="match status" value="1"/>
</dbReference>
<dbReference type="Gene3D" id="1.10.10.10">
    <property type="entry name" value="Winged helix-like DNA-binding domain superfamily/Winged helix DNA-binding domain"/>
    <property type="match status" value="1"/>
</dbReference>
<evidence type="ECO:0000256" key="4">
    <source>
        <dbReference type="ARBA" id="ARBA00023125"/>
    </source>
</evidence>
<dbReference type="FunFam" id="3.40.50.2300:FF:000002">
    <property type="entry name" value="DNA-binding response regulator PhoP"/>
    <property type="match status" value="1"/>
</dbReference>
<dbReference type="GO" id="GO:0006355">
    <property type="term" value="P:regulation of DNA-templated transcription"/>
    <property type="evidence" value="ECO:0007669"/>
    <property type="project" value="InterPro"/>
</dbReference>
<evidence type="ECO:0000256" key="2">
    <source>
        <dbReference type="ARBA" id="ARBA00023012"/>
    </source>
</evidence>
<evidence type="ECO:0000256" key="3">
    <source>
        <dbReference type="ARBA" id="ARBA00023015"/>
    </source>
</evidence>
<feature type="domain" description="Response regulatory" evidence="8">
    <location>
        <begin position="12"/>
        <end position="126"/>
    </location>
</feature>
<dbReference type="GO" id="GO:0000976">
    <property type="term" value="F:transcription cis-regulatory region binding"/>
    <property type="evidence" value="ECO:0007669"/>
    <property type="project" value="TreeGrafter"/>
</dbReference>
<feature type="modified residue" description="4-aspartylphosphate" evidence="6">
    <location>
        <position position="61"/>
    </location>
</feature>
<keyword evidence="11" id="KW-1185">Reference proteome</keyword>
<dbReference type="FunFam" id="1.10.10.10:FF:000005">
    <property type="entry name" value="Two-component system response regulator"/>
    <property type="match status" value="1"/>
</dbReference>